<dbReference type="InterPro" id="IPR050821">
    <property type="entry name" value="Cytosolic_carboxypeptidase"/>
</dbReference>
<comment type="similarity">
    <text evidence="2 3">Belongs to the peptidase M14 family.</text>
</comment>
<feature type="compositionally biased region" description="Basic residues" evidence="4">
    <location>
        <begin position="772"/>
        <end position="798"/>
    </location>
</feature>
<feature type="compositionally biased region" description="Low complexity" evidence="4">
    <location>
        <begin position="976"/>
        <end position="987"/>
    </location>
</feature>
<feature type="compositionally biased region" description="Basic and acidic residues" evidence="4">
    <location>
        <begin position="604"/>
        <end position="614"/>
    </location>
</feature>
<feature type="region of interest" description="Disordered" evidence="4">
    <location>
        <begin position="577"/>
        <end position="620"/>
    </location>
</feature>
<dbReference type="EMBL" id="JAKCXM010000290">
    <property type="protein sequence ID" value="KAJ0396557.1"/>
    <property type="molecule type" value="Genomic_DNA"/>
</dbReference>
<protein>
    <recommendedName>
        <fullName evidence="5">Peptidase M14 domain-containing protein</fullName>
    </recommendedName>
</protein>
<feature type="compositionally biased region" description="Basic and acidic residues" evidence="4">
    <location>
        <begin position="717"/>
        <end position="731"/>
    </location>
</feature>
<dbReference type="SUPFAM" id="SSF53187">
    <property type="entry name" value="Zn-dependent exopeptidases"/>
    <property type="match status" value="1"/>
</dbReference>
<evidence type="ECO:0000256" key="2">
    <source>
        <dbReference type="ARBA" id="ARBA00005988"/>
    </source>
</evidence>
<dbReference type="Proteomes" id="UP001209570">
    <property type="component" value="Unassembled WGS sequence"/>
</dbReference>
<feature type="compositionally biased region" description="Basic residues" evidence="4">
    <location>
        <begin position="702"/>
        <end position="716"/>
    </location>
</feature>
<feature type="region of interest" description="Disordered" evidence="4">
    <location>
        <begin position="647"/>
        <end position="821"/>
    </location>
</feature>
<accession>A0AAD5Q4M8</accession>
<comment type="cofactor">
    <cofactor evidence="1">
        <name>Zn(2+)</name>
        <dbReference type="ChEBI" id="CHEBI:29105"/>
    </cofactor>
</comment>
<evidence type="ECO:0000256" key="3">
    <source>
        <dbReference type="PROSITE-ProRule" id="PRU01379"/>
    </source>
</evidence>
<comment type="caution">
    <text evidence="6">The sequence shown here is derived from an EMBL/GenBank/DDBJ whole genome shotgun (WGS) entry which is preliminary data.</text>
</comment>
<dbReference type="Gene3D" id="2.60.40.3120">
    <property type="match status" value="1"/>
</dbReference>
<dbReference type="PANTHER" id="PTHR12756:SF45">
    <property type="entry name" value="CYTOSOLIC CARBOXYPEPTIDASE NNA1"/>
    <property type="match status" value="1"/>
</dbReference>
<evidence type="ECO:0000259" key="5">
    <source>
        <dbReference type="PROSITE" id="PS52035"/>
    </source>
</evidence>
<evidence type="ECO:0000256" key="1">
    <source>
        <dbReference type="ARBA" id="ARBA00001947"/>
    </source>
</evidence>
<feature type="active site" description="Proton donor/acceptor" evidence="3">
    <location>
        <position position="527"/>
    </location>
</feature>
<gene>
    <name evidence="6" type="ORF">P43SY_009466</name>
</gene>
<dbReference type="AlphaFoldDB" id="A0AAD5Q4M8"/>
<feature type="compositionally biased region" description="Acidic residues" evidence="4">
    <location>
        <begin position="950"/>
        <end position="975"/>
    </location>
</feature>
<dbReference type="InterPro" id="IPR000834">
    <property type="entry name" value="Peptidase_M14"/>
</dbReference>
<dbReference type="Pfam" id="PF18027">
    <property type="entry name" value="Pepdidase_M14_N"/>
    <property type="match status" value="1"/>
</dbReference>
<feature type="domain" description="Peptidase M14" evidence="5">
    <location>
        <begin position="250"/>
        <end position="563"/>
    </location>
</feature>
<proteinExistence type="inferred from homology"/>
<dbReference type="InterPro" id="IPR040626">
    <property type="entry name" value="Pepdidase_M14_N"/>
</dbReference>
<evidence type="ECO:0000256" key="4">
    <source>
        <dbReference type="SAM" id="MobiDB-lite"/>
    </source>
</evidence>
<dbReference type="GO" id="GO:0008270">
    <property type="term" value="F:zinc ion binding"/>
    <property type="evidence" value="ECO:0007669"/>
    <property type="project" value="InterPro"/>
</dbReference>
<reference evidence="6" key="1">
    <citation type="submission" date="2021-12" db="EMBL/GenBank/DDBJ databases">
        <title>Prjna785345.</title>
        <authorList>
            <person name="Rujirawat T."/>
            <person name="Krajaejun T."/>
        </authorList>
    </citation>
    <scope>NUCLEOTIDE SEQUENCE</scope>
    <source>
        <strain evidence="6">Pi057C3</strain>
    </source>
</reference>
<feature type="region of interest" description="Disordered" evidence="4">
    <location>
        <begin position="835"/>
        <end position="987"/>
    </location>
</feature>
<name>A0AAD5Q4M8_PYTIN</name>
<evidence type="ECO:0000313" key="6">
    <source>
        <dbReference type="EMBL" id="KAJ0396557.1"/>
    </source>
</evidence>
<dbReference type="PANTHER" id="PTHR12756">
    <property type="entry name" value="CYTOSOLIC CARBOXYPEPTIDASE"/>
    <property type="match status" value="1"/>
</dbReference>
<dbReference type="Pfam" id="PF00246">
    <property type="entry name" value="Peptidase_M14"/>
    <property type="match status" value="1"/>
</dbReference>
<dbReference type="GO" id="GO:0004181">
    <property type="term" value="F:metallocarboxypeptidase activity"/>
    <property type="evidence" value="ECO:0007669"/>
    <property type="project" value="InterPro"/>
</dbReference>
<keyword evidence="7" id="KW-1185">Reference proteome</keyword>
<feature type="compositionally biased region" description="Polar residues" evidence="4">
    <location>
        <begin position="804"/>
        <end position="819"/>
    </location>
</feature>
<feature type="compositionally biased region" description="Low complexity" evidence="4">
    <location>
        <begin position="580"/>
        <end position="592"/>
    </location>
</feature>
<evidence type="ECO:0000313" key="7">
    <source>
        <dbReference type="Proteomes" id="UP001209570"/>
    </source>
</evidence>
<organism evidence="6 7">
    <name type="scientific">Pythium insidiosum</name>
    <name type="common">Pythiosis disease agent</name>
    <dbReference type="NCBI Taxonomy" id="114742"/>
    <lineage>
        <taxon>Eukaryota</taxon>
        <taxon>Sar</taxon>
        <taxon>Stramenopiles</taxon>
        <taxon>Oomycota</taxon>
        <taxon>Peronosporomycetes</taxon>
        <taxon>Pythiales</taxon>
        <taxon>Pythiaceae</taxon>
        <taxon>Pythium</taxon>
    </lineage>
</organism>
<dbReference type="PROSITE" id="PS52035">
    <property type="entry name" value="PEPTIDASE_M14"/>
    <property type="match status" value="1"/>
</dbReference>
<sequence length="987" mass="109543">MSSIINRFRAGRFRQASDVDLLLPPPLPLIKLPEEARQARTGAFNGRPMHLPVRRHLHIDQRNMPPEPTLKENRAVLELAAREDEERPVLQRLHVYEYNQPEVAAFSGAPDDTLIFDALFESGNLQRAERIVRESSTTAHEYELLIHPDIKNSAYRQWFYFEVRNGRPGVSYKFSLVNLAKSGALFGQGLQPVVYSEIDAETKRRGWVHGGTHVRYDISTSPVSPPGTNALSWRYEFEHENDRVFFACLQPYTYTDLIEYLDGLERDPQRSVFVRRTELCQTIALNVCDLLSITSSGKDSLPPEDKKIIVLSARVHPGEPNSSWMLQGMLDYLTGPSSGAAVLRNHFVFKVVPMLNPDGVINGNTRVNLAGWDLNRKWSSPVEKLFPTVYHLKRLIATFQSRDRVAVFCDLHGHSINRNIFTYGCYNKKSTAGIKRVATVSSLSDPTSAATTLTTAAEPSAVGSTAGAAASLPSLKNDPRVFPMIVAKHSEFFSFANCDFKVHKSKLNTARVVVNHELGVINSYTLEASFCGPDFGPRKDTQFSTWDLEDMGRTWCQSLLVYFGLLPQVRALDRRREAEQQQQQQQQQQQEETASIVATSTKADSVEPRPDRPPSDLLTEDDLLSDCETAISELFATISSADLDGAADDAGARDSCDSDLSGAEDAIPPNAEADDEAPRPREPSCGYSSAPEESGASSIRAMVRRLRRRTSARHKKLSSDKRPLRRRESIKSRRRLPPSGEDDASLPGERDETSGHSSPGEEDDTQYDADKARRKLGKLKKRKKKKKKKKKIKKKTHDKAKAATNGTSPLQRRASTMTSELRAATVSMVELPIVVMPDKPRGQSPPHSHRHIRSPAAPAGEETTDPSSLGRSDGGNGVSAREKLEANDPALWPAQCPTRAKLQRIGSGSPLELPLVKPLPPSLQQQLRQLQQPNRRGSQSRGLRDGHTDGDDEDEDDDDDEDVDDDDDDDGEGDSTDASSGSDPRAD</sequence>
<dbReference type="GO" id="GO:0006508">
    <property type="term" value="P:proteolysis"/>
    <property type="evidence" value="ECO:0007669"/>
    <property type="project" value="InterPro"/>
</dbReference>
<dbReference type="Gene3D" id="3.40.630.10">
    <property type="entry name" value="Zn peptidases"/>
    <property type="match status" value="1"/>
</dbReference>
<feature type="compositionally biased region" description="Low complexity" evidence="4">
    <location>
        <begin position="910"/>
        <end position="933"/>
    </location>
</feature>